<comment type="caution">
    <text evidence="1">The sequence shown here is derived from an EMBL/GenBank/DDBJ whole genome shotgun (WGS) entry which is preliminary data.</text>
</comment>
<name>A0A8J1U8G4_OWEFU</name>
<gene>
    <name evidence="1" type="ORF">OFUS_LOCUS15858</name>
</gene>
<reference evidence="1" key="1">
    <citation type="submission" date="2022-03" db="EMBL/GenBank/DDBJ databases">
        <authorList>
            <person name="Martin C."/>
        </authorList>
    </citation>
    <scope>NUCLEOTIDE SEQUENCE</scope>
</reference>
<dbReference type="Proteomes" id="UP000749559">
    <property type="component" value="Unassembled WGS sequence"/>
</dbReference>
<dbReference type="EMBL" id="CAIIXF020000008">
    <property type="protein sequence ID" value="CAH1790684.1"/>
    <property type="molecule type" value="Genomic_DNA"/>
</dbReference>
<evidence type="ECO:0000313" key="2">
    <source>
        <dbReference type="Proteomes" id="UP000749559"/>
    </source>
</evidence>
<protein>
    <submittedName>
        <fullName evidence="1">Uncharacterized protein</fullName>
    </submittedName>
</protein>
<dbReference type="AlphaFoldDB" id="A0A8J1U8G4"/>
<proteinExistence type="predicted"/>
<organism evidence="1 2">
    <name type="scientific">Owenia fusiformis</name>
    <name type="common">Polychaete worm</name>
    <dbReference type="NCBI Taxonomy" id="6347"/>
    <lineage>
        <taxon>Eukaryota</taxon>
        <taxon>Metazoa</taxon>
        <taxon>Spiralia</taxon>
        <taxon>Lophotrochozoa</taxon>
        <taxon>Annelida</taxon>
        <taxon>Polychaeta</taxon>
        <taxon>Sedentaria</taxon>
        <taxon>Canalipalpata</taxon>
        <taxon>Sabellida</taxon>
        <taxon>Oweniida</taxon>
        <taxon>Oweniidae</taxon>
        <taxon>Owenia</taxon>
    </lineage>
</organism>
<sequence length="125" mass="14717">MEQSEKSPRFPLIPGGTSTYLVVKPNNNESVQPEIMLISNKEDLEQVIRSMREIDFEGEVWRHCPDTKCRPYRINHIHWEIQSEFQLGEGILPDYMRKNKGIIGLKNNFDRRPFKHKLCTFLCLA</sequence>
<keyword evidence="2" id="KW-1185">Reference proteome</keyword>
<accession>A0A8J1U8G4</accession>
<evidence type="ECO:0000313" key="1">
    <source>
        <dbReference type="EMBL" id="CAH1790684.1"/>
    </source>
</evidence>